<name>A0A165LYP0_9APHY</name>
<proteinExistence type="predicted"/>
<reference evidence="3 4" key="1">
    <citation type="journal article" date="2016" name="Mol. Biol. Evol.">
        <title>Comparative Genomics of Early-Diverging Mushroom-Forming Fungi Provides Insights into the Origins of Lignocellulose Decay Capabilities.</title>
        <authorList>
            <person name="Nagy L.G."/>
            <person name="Riley R."/>
            <person name="Tritt A."/>
            <person name="Adam C."/>
            <person name="Daum C."/>
            <person name="Floudas D."/>
            <person name="Sun H."/>
            <person name="Yadav J.S."/>
            <person name="Pangilinan J."/>
            <person name="Larsson K.H."/>
            <person name="Matsuura K."/>
            <person name="Barry K."/>
            <person name="Labutti K."/>
            <person name="Kuo R."/>
            <person name="Ohm R.A."/>
            <person name="Bhattacharya S.S."/>
            <person name="Shirouzu T."/>
            <person name="Yoshinaga Y."/>
            <person name="Martin F.M."/>
            <person name="Grigoriev I.V."/>
            <person name="Hibbett D.S."/>
        </authorList>
    </citation>
    <scope>NUCLEOTIDE SEQUENCE [LARGE SCALE GENOMIC DNA]</scope>
    <source>
        <strain evidence="3 4">L-15889</strain>
    </source>
</reference>
<evidence type="ECO:0000256" key="2">
    <source>
        <dbReference type="SAM" id="SignalP"/>
    </source>
</evidence>
<dbReference type="PANTHER" id="PTHR35204">
    <property type="entry name" value="YALI0A21131P"/>
    <property type="match status" value="1"/>
</dbReference>
<dbReference type="STRING" id="1314783.A0A165LYP0"/>
<dbReference type="EMBL" id="KV429113">
    <property type="protein sequence ID" value="KZT65017.1"/>
    <property type="molecule type" value="Genomic_DNA"/>
</dbReference>
<evidence type="ECO:0000313" key="3">
    <source>
        <dbReference type="EMBL" id="KZT65017.1"/>
    </source>
</evidence>
<dbReference type="OrthoDB" id="10261782at2759"/>
<feature type="chain" id="PRO_5007862181" evidence="2">
    <location>
        <begin position="21"/>
        <end position="574"/>
    </location>
</feature>
<gene>
    <name evidence="3" type="ORF">DAEQUDRAFT_697780</name>
</gene>
<dbReference type="AlphaFoldDB" id="A0A165LYP0"/>
<evidence type="ECO:0000256" key="1">
    <source>
        <dbReference type="SAM" id="MobiDB-lite"/>
    </source>
</evidence>
<dbReference type="PANTHER" id="PTHR35204:SF1">
    <property type="entry name" value="ENTEROTOXIN"/>
    <property type="match status" value="1"/>
</dbReference>
<feature type="region of interest" description="Disordered" evidence="1">
    <location>
        <begin position="222"/>
        <end position="258"/>
    </location>
</feature>
<organism evidence="3 4">
    <name type="scientific">Daedalea quercina L-15889</name>
    <dbReference type="NCBI Taxonomy" id="1314783"/>
    <lineage>
        <taxon>Eukaryota</taxon>
        <taxon>Fungi</taxon>
        <taxon>Dikarya</taxon>
        <taxon>Basidiomycota</taxon>
        <taxon>Agaricomycotina</taxon>
        <taxon>Agaricomycetes</taxon>
        <taxon>Polyporales</taxon>
        <taxon>Fomitopsis</taxon>
    </lineage>
</organism>
<protein>
    <submittedName>
        <fullName evidence="3">Uncharacterized protein</fullName>
    </submittedName>
</protein>
<accession>A0A165LYP0</accession>
<dbReference type="Proteomes" id="UP000076727">
    <property type="component" value="Unassembled WGS sequence"/>
</dbReference>
<feature type="signal peptide" evidence="2">
    <location>
        <begin position="1"/>
        <end position="20"/>
    </location>
</feature>
<evidence type="ECO:0000313" key="4">
    <source>
        <dbReference type="Proteomes" id="UP000076727"/>
    </source>
</evidence>
<keyword evidence="4" id="KW-1185">Reference proteome</keyword>
<sequence length="574" mass="65072">MHWQQKLIHLFLLAVTFTGASQVPLTPSVNVGARSWLSRPWNERPSEDAMGNLVFQSLSSLMQMMPNSKHPFGHSIVRAIIPKGTLLYHGTFLGTCPSMDWMALDAEHAMIFTFGANGTLFTYTTTRDIQLVYFDGCSGNDVPGVIDTQDLLIWGEPGRRGHRSEDWMAEEVDRLVDGCAWAKQHGIDGFLRMEFDFEIMYCDLTQGLKLVSSTPTVNPWANYEPTKPSMAGVPESRAEDPRAMVPPQGPRLPSDQCSPEATFHGLTKARLTERNHRKQGQTVGNNFPPYSYPNGWKGNLPVLDLEAFHAGTWHNQFPGEPRVYIDHSSMITLFDPSLTSLVEARRSMTRDEYRAANLSKADITHVRADIAEVMARDPFTGSGVDWQGLARVIQERFADRLPFMQHLLHQPEVNVTAQLTRVRRQLIISLIPYMHRENVGEPEWFAEIAHRCAARFTDHLPRAEFTKQERVLHHATEEVLHEVCRVYTEAWVEAFDAEEKSIPVVQGYLEKWKGQFDSLVAWLDWPVWIKCDPPCGVDEVCRVSQGAPWDPDSGHEPRCMPIDLEKFVFPPGSV</sequence>
<keyword evidence="2" id="KW-0732">Signal</keyword>
<dbReference type="InterPro" id="IPR038921">
    <property type="entry name" value="YOR389W-like"/>
</dbReference>